<accession>A0A0D3K8B2</accession>
<protein>
    <recommendedName>
        <fullName evidence="5">Apple domain-containing protein</fullName>
    </recommendedName>
</protein>
<dbReference type="Proteomes" id="UP000013827">
    <property type="component" value="Unassembled WGS sequence"/>
</dbReference>
<dbReference type="EnsemblProtists" id="EOD31997">
    <property type="protein sequence ID" value="EOD31997"/>
    <property type="gene ID" value="EMIHUDRAFT_99002"/>
</dbReference>
<evidence type="ECO:0000313" key="4">
    <source>
        <dbReference type="Proteomes" id="UP000013827"/>
    </source>
</evidence>
<dbReference type="PANTHER" id="PTHR33344:SF1">
    <property type="entry name" value="OS06G0214100 PROTEIN"/>
    <property type="match status" value="1"/>
</dbReference>
<dbReference type="HOGENOM" id="CLU_1028336_0_0_1"/>
<dbReference type="KEGG" id="ehx:EMIHUDRAFT_99002"/>
<name>A0A0D3K8B2_EMIH1</name>
<proteinExistence type="predicted"/>
<dbReference type="GeneID" id="17277270"/>
<dbReference type="AlphaFoldDB" id="A0A0D3K8B2"/>
<dbReference type="PaxDb" id="2903-EOD31997"/>
<organism evidence="3 4">
    <name type="scientific">Emiliania huxleyi (strain CCMP1516)</name>
    <dbReference type="NCBI Taxonomy" id="280463"/>
    <lineage>
        <taxon>Eukaryota</taxon>
        <taxon>Haptista</taxon>
        <taxon>Haptophyta</taxon>
        <taxon>Prymnesiophyceae</taxon>
        <taxon>Isochrysidales</taxon>
        <taxon>Noelaerhabdaceae</taxon>
        <taxon>Emiliania</taxon>
    </lineage>
</organism>
<feature type="region of interest" description="Disordered" evidence="1">
    <location>
        <begin position="182"/>
        <end position="203"/>
    </location>
</feature>
<reference evidence="3" key="2">
    <citation type="submission" date="2024-10" db="UniProtKB">
        <authorList>
            <consortium name="EnsemblProtists"/>
        </authorList>
    </citation>
    <scope>IDENTIFICATION</scope>
</reference>
<evidence type="ECO:0000256" key="2">
    <source>
        <dbReference type="SAM" id="SignalP"/>
    </source>
</evidence>
<reference evidence="4" key="1">
    <citation type="journal article" date="2013" name="Nature">
        <title>Pan genome of the phytoplankton Emiliania underpins its global distribution.</title>
        <authorList>
            <person name="Read B.A."/>
            <person name="Kegel J."/>
            <person name="Klute M.J."/>
            <person name="Kuo A."/>
            <person name="Lefebvre S.C."/>
            <person name="Maumus F."/>
            <person name="Mayer C."/>
            <person name="Miller J."/>
            <person name="Monier A."/>
            <person name="Salamov A."/>
            <person name="Young J."/>
            <person name="Aguilar M."/>
            <person name="Claverie J.M."/>
            <person name="Frickenhaus S."/>
            <person name="Gonzalez K."/>
            <person name="Herman E.K."/>
            <person name="Lin Y.C."/>
            <person name="Napier J."/>
            <person name="Ogata H."/>
            <person name="Sarno A.F."/>
            <person name="Shmutz J."/>
            <person name="Schroeder D."/>
            <person name="de Vargas C."/>
            <person name="Verret F."/>
            <person name="von Dassow P."/>
            <person name="Valentin K."/>
            <person name="Van de Peer Y."/>
            <person name="Wheeler G."/>
            <person name="Dacks J.B."/>
            <person name="Delwiche C.F."/>
            <person name="Dyhrman S.T."/>
            <person name="Glockner G."/>
            <person name="John U."/>
            <person name="Richards T."/>
            <person name="Worden A.Z."/>
            <person name="Zhang X."/>
            <person name="Grigoriev I.V."/>
            <person name="Allen A.E."/>
            <person name="Bidle K."/>
            <person name="Borodovsky M."/>
            <person name="Bowler C."/>
            <person name="Brownlee C."/>
            <person name="Cock J.M."/>
            <person name="Elias M."/>
            <person name="Gladyshev V.N."/>
            <person name="Groth M."/>
            <person name="Guda C."/>
            <person name="Hadaegh A."/>
            <person name="Iglesias-Rodriguez M.D."/>
            <person name="Jenkins J."/>
            <person name="Jones B.M."/>
            <person name="Lawson T."/>
            <person name="Leese F."/>
            <person name="Lindquist E."/>
            <person name="Lobanov A."/>
            <person name="Lomsadze A."/>
            <person name="Malik S.B."/>
            <person name="Marsh M.E."/>
            <person name="Mackinder L."/>
            <person name="Mock T."/>
            <person name="Mueller-Roeber B."/>
            <person name="Pagarete A."/>
            <person name="Parker M."/>
            <person name="Probert I."/>
            <person name="Quesneville H."/>
            <person name="Raines C."/>
            <person name="Rensing S.A."/>
            <person name="Riano-Pachon D.M."/>
            <person name="Richier S."/>
            <person name="Rokitta S."/>
            <person name="Shiraiwa Y."/>
            <person name="Soanes D.M."/>
            <person name="van der Giezen M."/>
            <person name="Wahlund T.M."/>
            <person name="Williams B."/>
            <person name="Wilson W."/>
            <person name="Wolfe G."/>
            <person name="Wurch L.L."/>
        </authorList>
    </citation>
    <scope>NUCLEOTIDE SEQUENCE</scope>
</reference>
<dbReference type="PANTHER" id="PTHR33344">
    <property type="entry name" value="OS02G0761600 PROTEIN"/>
    <property type="match status" value="1"/>
</dbReference>
<keyword evidence="4" id="KW-1185">Reference proteome</keyword>
<sequence length="271" mass="29618">MLAHVPTILIAVALATLLTVHILGRARPAAAARRDTATYAPARSLEIEIATPRSPTCGDGVCEAAETSCPGDCPGITTPTECGEEPHSDPAGEAVAWGSAPEHRVRSAAECCQRCMAHAAKNTRRPCNSWSFCYLPHCWSLDNGNTHTHGECWLKWQADVRHPLFGQRGRYSESFRRKNWDKHLSGRMPDGSKRNLTPPTHVPWTGGVIGRSVDYPRVTWTTDLPGADGAEMSSSAGERIVPWRAWESREQNLARGVPPEYMPLAKGNFGS</sequence>
<evidence type="ECO:0008006" key="5">
    <source>
        <dbReference type="Google" id="ProtNLM"/>
    </source>
</evidence>
<evidence type="ECO:0000256" key="1">
    <source>
        <dbReference type="SAM" id="MobiDB-lite"/>
    </source>
</evidence>
<evidence type="ECO:0000313" key="3">
    <source>
        <dbReference type="EnsemblProtists" id="EOD31997"/>
    </source>
</evidence>
<feature type="signal peptide" evidence="2">
    <location>
        <begin position="1"/>
        <end position="31"/>
    </location>
</feature>
<dbReference type="RefSeq" id="XP_005784426.1">
    <property type="nucleotide sequence ID" value="XM_005784369.1"/>
</dbReference>
<keyword evidence="2" id="KW-0732">Signal</keyword>
<feature type="chain" id="PRO_5044241828" description="Apple domain-containing protein" evidence="2">
    <location>
        <begin position="32"/>
        <end position="271"/>
    </location>
</feature>